<feature type="repeat" description="Solcar" evidence="9">
    <location>
        <begin position="101"/>
        <end position="192"/>
    </location>
</feature>
<keyword evidence="12" id="KW-1185">Reference proteome</keyword>
<dbReference type="AlphaFoldDB" id="A0AAD5K894"/>
<dbReference type="PANTHER" id="PTHR45624">
    <property type="entry name" value="MITOCHONDRIAL BASIC AMINO ACIDS TRANSPORTER-RELATED"/>
    <property type="match status" value="1"/>
</dbReference>
<evidence type="ECO:0000256" key="5">
    <source>
        <dbReference type="ARBA" id="ARBA00022737"/>
    </source>
</evidence>
<dbReference type="EMBL" id="JAIXMP010000004">
    <property type="protein sequence ID" value="KAI9274317.1"/>
    <property type="molecule type" value="Genomic_DNA"/>
</dbReference>
<comment type="similarity">
    <text evidence="2 10">Belongs to the mitochondrial carrier (TC 2.A.29) family.</text>
</comment>
<evidence type="ECO:0000256" key="4">
    <source>
        <dbReference type="ARBA" id="ARBA00022692"/>
    </source>
</evidence>
<gene>
    <name evidence="11" type="ORF">BDA99DRAFT_497140</name>
</gene>
<keyword evidence="4 9" id="KW-0812">Transmembrane</keyword>
<dbReference type="PANTHER" id="PTHR45624:SF45">
    <property type="entry name" value="MITOCHONDRIAL CARRIER"/>
    <property type="match status" value="1"/>
</dbReference>
<keyword evidence="7" id="KW-0496">Mitochondrion</keyword>
<keyword evidence="6" id="KW-1133">Transmembrane helix</keyword>
<evidence type="ECO:0000256" key="6">
    <source>
        <dbReference type="ARBA" id="ARBA00022989"/>
    </source>
</evidence>
<organism evidence="11 12">
    <name type="scientific">Phascolomyces articulosus</name>
    <dbReference type="NCBI Taxonomy" id="60185"/>
    <lineage>
        <taxon>Eukaryota</taxon>
        <taxon>Fungi</taxon>
        <taxon>Fungi incertae sedis</taxon>
        <taxon>Mucoromycota</taxon>
        <taxon>Mucoromycotina</taxon>
        <taxon>Mucoromycetes</taxon>
        <taxon>Mucorales</taxon>
        <taxon>Lichtheimiaceae</taxon>
        <taxon>Phascolomyces</taxon>
    </lineage>
</organism>
<comment type="subcellular location">
    <subcellularLocation>
        <location evidence="1">Mitochondrion membrane</location>
        <topology evidence="1">Multi-pass membrane protein</topology>
    </subcellularLocation>
</comment>
<evidence type="ECO:0000313" key="11">
    <source>
        <dbReference type="EMBL" id="KAI9274317.1"/>
    </source>
</evidence>
<reference evidence="11" key="2">
    <citation type="submission" date="2023-02" db="EMBL/GenBank/DDBJ databases">
        <authorList>
            <consortium name="DOE Joint Genome Institute"/>
            <person name="Mondo S.J."/>
            <person name="Chang Y."/>
            <person name="Wang Y."/>
            <person name="Ahrendt S."/>
            <person name="Andreopoulos W."/>
            <person name="Barry K."/>
            <person name="Beard J."/>
            <person name="Benny G.L."/>
            <person name="Blankenship S."/>
            <person name="Bonito G."/>
            <person name="Cuomo C."/>
            <person name="Desiro A."/>
            <person name="Gervers K.A."/>
            <person name="Hundley H."/>
            <person name="Kuo A."/>
            <person name="LaButti K."/>
            <person name="Lang B.F."/>
            <person name="Lipzen A."/>
            <person name="O'Donnell K."/>
            <person name="Pangilinan J."/>
            <person name="Reynolds N."/>
            <person name="Sandor L."/>
            <person name="Smith M.W."/>
            <person name="Tsang A."/>
            <person name="Grigoriev I.V."/>
            <person name="Stajich J.E."/>
            <person name="Spatafora J.W."/>
        </authorList>
    </citation>
    <scope>NUCLEOTIDE SEQUENCE</scope>
    <source>
        <strain evidence="11">RSA 2281</strain>
    </source>
</reference>
<feature type="repeat" description="Solcar" evidence="9">
    <location>
        <begin position="8"/>
        <end position="92"/>
    </location>
</feature>
<sequence>MTAEKKRPSAAADFVAGNMSGMAQVIVGQPIDTIKVRLQLDHTRFNGAWDCALQTIRKEGFFALYKGMASPLVGIGAVNAVLFAANSSIKKAMQAYPGQTLSIGQIAIAGAGAGIVNSALASPVELLKIKLQAQYSNEGGAGRQFKGPIDCARQLIRNDGFSALFRGMYVTILREIPAYAGFYSGFEVTKRYLTKGQEEDATILQLMASGSVGGMSYWLASYPLDVVKSVVQNQNGPLPRGLYVTRVMKEIVAREGTAGLFRGLAPAVVRSIPAAGATFTTYELCMRAFSS</sequence>
<name>A0AAD5K894_9FUNG</name>
<evidence type="ECO:0000256" key="2">
    <source>
        <dbReference type="ARBA" id="ARBA00006375"/>
    </source>
</evidence>
<evidence type="ECO:0000256" key="3">
    <source>
        <dbReference type="ARBA" id="ARBA00022448"/>
    </source>
</evidence>
<dbReference type="GO" id="GO:0031966">
    <property type="term" value="C:mitochondrial membrane"/>
    <property type="evidence" value="ECO:0007669"/>
    <property type="project" value="UniProtKB-SubCell"/>
</dbReference>
<evidence type="ECO:0000256" key="9">
    <source>
        <dbReference type="PROSITE-ProRule" id="PRU00282"/>
    </source>
</evidence>
<dbReference type="GO" id="GO:1990575">
    <property type="term" value="P:mitochondrial L-ornithine transmembrane transport"/>
    <property type="evidence" value="ECO:0007669"/>
    <property type="project" value="TreeGrafter"/>
</dbReference>
<dbReference type="GO" id="GO:0000064">
    <property type="term" value="F:L-ornithine transmembrane transporter activity"/>
    <property type="evidence" value="ECO:0007669"/>
    <property type="project" value="TreeGrafter"/>
</dbReference>
<keyword evidence="8 9" id="KW-0472">Membrane</keyword>
<dbReference type="PROSITE" id="PS50920">
    <property type="entry name" value="SOLCAR"/>
    <property type="match status" value="3"/>
</dbReference>
<keyword evidence="5" id="KW-0677">Repeat</keyword>
<protein>
    <submittedName>
        <fullName evidence="11">Mitochondrial ornithine transporter 1</fullName>
    </submittedName>
</protein>
<evidence type="ECO:0000256" key="10">
    <source>
        <dbReference type="RuleBase" id="RU000488"/>
    </source>
</evidence>
<feature type="repeat" description="Solcar" evidence="9">
    <location>
        <begin position="201"/>
        <end position="288"/>
    </location>
</feature>
<comment type="caution">
    <text evidence="11">The sequence shown here is derived from an EMBL/GenBank/DDBJ whole genome shotgun (WGS) entry which is preliminary data.</text>
</comment>
<keyword evidence="3 10" id="KW-0813">Transport</keyword>
<evidence type="ECO:0000256" key="1">
    <source>
        <dbReference type="ARBA" id="ARBA00004225"/>
    </source>
</evidence>
<proteinExistence type="inferred from homology"/>
<dbReference type="InterPro" id="IPR002067">
    <property type="entry name" value="MCP"/>
</dbReference>
<dbReference type="InterPro" id="IPR023395">
    <property type="entry name" value="MCP_dom_sf"/>
</dbReference>
<dbReference type="Gene3D" id="1.50.40.10">
    <property type="entry name" value="Mitochondrial carrier domain"/>
    <property type="match status" value="1"/>
</dbReference>
<evidence type="ECO:0000256" key="8">
    <source>
        <dbReference type="ARBA" id="ARBA00023136"/>
    </source>
</evidence>
<dbReference type="PRINTS" id="PR00926">
    <property type="entry name" value="MITOCARRIER"/>
</dbReference>
<accession>A0AAD5K894</accession>
<dbReference type="InterPro" id="IPR018108">
    <property type="entry name" value="MCP_transmembrane"/>
</dbReference>
<reference evidence="11" key="1">
    <citation type="journal article" date="2022" name="IScience">
        <title>Evolution of zygomycete secretomes and the origins of terrestrial fungal ecologies.</title>
        <authorList>
            <person name="Chang Y."/>
            <person name="Wang Y."/>
            <person name="Mondo S."/>
            <person name="Ahrendt S."/>
            <person name="Andreopoulos W."/>
            <person name="Barry K."/>
            <person name="Beard J."/>
            <person name="Benny G.L."/>
            <person name="Blankenship S."/>
            <person name="Bonito G."/>
            <person name="Cuomo C."/>
            <person name="Desiro A."/>
            <person name="Gervers K.A."/>
            <person name="Hundley H."/>
            <person name="Kuo A."/>
            <person name="LaButti K."/>
            <person name="Lang B.F."/>
            <person name="Lipzen A."/>
            <person name="O'Donnell K."/>
            <person name="Pangilinan J."/>
            <person name="Reynolds N."/>
            <person name="Sandor L."/>
            <person name="Smith M.E."/>
            <person name="Tsang A."/>
            <person name="Grigoriev I.V."/>
            <person name="Stajich J.E."/>
            <person name="Spatafora J.W."/>
        </authorList>
    </citation>
    <scope>NUCLEOTIDE SEQUENCE</scope>
    <source>
        <strain evidence="11">RSA 2281</strain>
    </source>
</reference>
<dbReference type="Proteomes" id="UP001209540">
    <property type="component" value="Unassembled WGS sequence"/>
</dbReference>
<evidence type="ECO:0000256" key="7">
    <source>
        <dbReference type="ARBA" id="ARBA00023128"/>
    </source>
</evidence>
<dbReference type="Pfam" id="PF00153">
    <property type="entry name" value="Mito_carr"/>
    <property type="match status" value="3"/>
</dbReference>
<dbReference type="SUPFAM" id="SSF103506">
    <property type="entry name" value="Mitochondrial carrier"/>
    <property type="match status" value="1"/>
</dbReference>
<evidence type="ECO:0000313" key="12">
    <source>
        <dbReference type="Proteomes" id="UP001209540"/>
    </source>
</evidence>
<dbReference type="InterPro" id="IPR050567">
    <property type="entry name" value="Mitochondrial_Carrier"/>
</dbReference>